<comment type="similarity">
    <text evidence="1">Belongs to the VapB family.</text>
</comment>
<evidence type="ECO:0000313" key="3">
    <source>
        <dbReference type="EMBL" id="AGS52811.1"/>
    </source>
</evidence>
<dbReference type="AlphaFoldDB" id="A0A806KLS9"/>
<sequence>METAKLFANGQSQAVRLPKEYRFSGDEVGIARIGDLVVLFPKNRRDELFFSSLGNFTEDFFDSIASARAENFPDIPRESL</sequence>
<dbReference type="EMBL" id="JQ844213">
    <property type="protein sequence ID" value="AGS52811.1"/>
    <property type="molecule type" value="Genomic_DNA"/>
</dbReference>
<name>A0A806KLS9_9BACT</name>
<dbReference type="GO" id="GO:0003677">
    <property type="term" value="F:DNA binding"/>
    <property type="evidence" value="ECO:0007669"/>
    <property type="project" value="InterPro"/>
</dbReference>
<dbReference type="NCBIfam" id="NF040493">
    <property type="entry name" value="TA_anti_VapB"/>
    <property type="match status" value="1"/>
</dbReference>
<reference evidence="3" key="1">
    <citation type="submission" date="2012-03" db="EMBL/GenBank/DDBJ databases">
        <title>Functional metagenomics reveals considerable lignocellulase gene clusters in the gut microbiome of a wood-feeding higher termite.</title>
        <authorList>
            <person name="Liu N."/>
        </authorList>
    </citation>
    <scope>NUCLEOTIDE SEQUENCE</scope>
</reference>
<accession>A0A806KLS9</accession>
<evidence type="ECO:0000256" key="1">
    <source>
        <dbReference type="ARBA" id="ARBA00007924"/>
    </source>
</evidence>
<dbReference type="PANTHER" id="PTHR37550:SF3">
    <property type="entry name" value="ANTITOXIN VAPB1"/>
    <property type="match status" value="1"/>
</dbReference>
<dbReference type="SUPFAM" id="SSF89447">
    <property type="entry name" value="AbrB/MazE/MraZ-like"/>
    <property type="match status" value="1"/>
</dbReference>
<dbReference type="PANTHER" id="PTHR37550">
    <property type="entry name" value="ANTITOXIN VAPB1"/>
    <property type="match status" value="1"/>
</dbReference>
<dbReference type="Gene3D" id="2.10.260.10">
    <property type="match status" value="1"/>
</dbReference>
<protein>
    <submittedName>
        <fullName evidence="3">VapB protein (Antitoxin to VapC)</fullName>
    </submittedName>
</protein>
<dbReference type="InterPro" id="IPR037914">
    <property type="entry name" value="SpoVT-AbrB_sf"/>
</dbReference>
<dbReference type="InterPro" id="IPR051734">
    <property type="entry name" value="VapB_TA_antitoxins"/>
</dbReference>
<dbReference type="InterPro" id="IPR047976">
    <property type="entry name" value="Anti_VapB2-like"/>
</dbReference>
<proteinExistence type="inferred from homology"/>
<dbReference type="Pfam" id="PF04014">
    <property type="entry name" value="MazE_antitoxin"/>
    <property type="match status" value="1"/>
</dbReference>
<dbReference type="InterPro" id="IPR007159">
    <property type="entry name" value="SpoVT-AbrB_dom"/>
</dbReference>
<feature type="domain" description="SpoVT-AbrB" evidence="2">
    <location>
        <begin position="9"/>
        <end position="45"/>
    </location>
</feature>
<organism evidence="3">
    <name type="scientific">uncultured bacterium contig00009</name>
    <dbReference type="NCBI Taxonomy" id="1181501"/>
    <lineage>
        <taxon>Bacteria</taxon>
        <taxon>environmental samples</taxon>
    </lineage>
</organism>
<evidence type="ECO:0000259" key="2">
    <source>
        <dbReference type="Pfam" id="PF04014"/>
    </source>
</evidence>